<reference evidence="2 3" key="1">
    <citation type="journal article" date="2013" name="BMC Genomics">
        <title>Comparative genomics of parasitic silkworm microsporidia reveal an association between genome expansion and host adaptation.</title>
        <authorList>
            <person name="Pan G."/>
            <person name="Xu J."/>
            <person name="Li T."/>
            <person name="Xia Q."/>
            <person name="Liu S.L."/>
            <person name="Zhang G."/>
            <person name="Li S."/>
            <person name="Li C."/>
            <person name="Liu H."/>
            <person name="Yang L."/>
            <person name="Liu T."/>
            <person name="Zhang X."/>
            <person name="Wu Z."/>
            <person name="Fan W."/>
            <person name="Dang X."/>
            <person name="Xiang H."/>
            <person name="Tao M."/>
            <person name="Li Y."/>
            <person name="Hu J."/>
            <person name="Li Z."/>
            <person name="Lin L."/>
            <person name="Luo J."/>
            <person name="Geng L."/>
            <person name="Wang L."/>
            <person name="Long M."/>
            <person name="Wan Y."/>
            <person name="He N."/>
            <person name="Zhang Z."/>
            <person name="Lu C."/>
            <person name="Keeling P.J."/>
            <person name="Wang J."/>
            <person name="Xiang Z."/>
            <person name="Zhou Z."/>
        </authorList>
    </citation>
    <scope>NUCLEOTIDE SEQUENCE [LARGE SCALE GENOMIC DNA]</scope>
    <source>
        <strain evidence="3">CQ1 / CVCC 102059</strain>
    </source>
</reference>
<proteinExistence type="predicted"/>
<keyword evidence="3" id="KW-1185">Reference proteome</keyword>
<protein>
    <submittedName>
        <fullName evidence="2">Uncharacterized protein</fullName>
    </submittedName>
</protein>
<organism evidence="2 3">
    <name type="scientific">Nosema bombycis (strain CQ1 / CVCC 102059)</name>
    <name type="common">Microsporidian parasite</name>
    <name type="synonym">Pebrine of silkworm</name>
    <dbReference type="NCBI Taxonomy" id="578461"/>
    <lineage>
        <taxon>Eukaryota</taxon>
        <taxon>Fungi</taxon>
        <taxon>Fungi incertae sedis</taxon>
        <taxon>Microsporidia</taxon>
        <taxon>Nosematidae</taxon>
        <taxon>Nosema</taxon>
    </lineage>
</organism>
<feature type="chain" id="PRO_5004355283" evidence="1">
    <location>
        <begin position="20"/>
        <end position="49"/>
    </location>
</feature>
<evidence type="ECO:0000313" key="2">
    <source>
        <dbReference type="EMBL" id="EOB12848.1"/>
    </source>
</evidence>
<evidence type="ECO:0000313" key="3">
    <source>
        <dbReference type="Proteomes" id="UP000016927"/>
    </source>
</evidence>
<feature type="signal peptide" evidence="1">
    <location>
        <begin position="1"/>
        <end position="19"/>
    </location>
</feature>
<dbReference type="VEuPathDB" id="MicrosporidiaDB:NBO_359g0007"/>
<gene>
    <name evidence="2" type="ORF">NBO_359g0007</name>
</gene>
<sequence>MLSLLYFSYVLSHWWPSCAQKDPCRGTNVKVVDKIFGCVNVVVLRSVLD</sequence>
<keyword evidence="1" id="KW-0732">Signal</keyword>
<name>R0MJA3_NOSB1</name>
<dbReference type="AlphaFoldDB" id="R0MJA3"/>
<dbReference type="HOGENOM" id="CLU_3143520_0_0_1"/>
<dbReference type="Proteomes" id="UP000016927">
    <property type="component" value="Unassembled WGS sequence"/>
</dbReference>
<accession>R0MJA3</accession>
<dbReference type="EMBL" id="KB909267">
    <property type="protein sequence ID" value="EOB12848.1"/>
    <property type="molecule type" value="Genomic_DNA"/>
</dbReference>
<evidence type="ECO:0000256" key="1">
    <source>
        <dbReference type="SAM" id="SignalP"/>
    </source>
</evidence>